<name>A0A2Z4MK88_BREBE</name>
<dbReference type="EMBL" id="CP030117">
    <property type="protein sequence ID" value="AWX56898.1"/>
    <property type="molecule type" value="Genomic_DNA"/>
</dbReference>
<reference evidence="1 2" key="1">
    <citation type="journal article" date="2015" name="Genome Announc.">
        <title>Draft Genome Sequence of Brevibacillus brevis DZQ7, a Plant Growth-Promoting Rhizobacterium with Broad-Spectrum Antimicrobial Activity.</title>
        <authorList>
            <person name="Hou Q."/>
            <person name="Wang C."/>
            <person name="Hou X."/>
            <person name="Xia Z."/>
            <person name="Ye J."/>
            <person name="Liu K."/>
            <person name="Liu H."/>
            <person name="Wang J."/>
            <person name="Guo H."/>
            <person name="Yu X."/>
            <person name="Yang Y."/>
            <person name="Du B."/>
            <person name="Ding Y."/>
        </authorList>
    </citation>
    <scope>NUCLEOTIDE SEQUENCE [LARGE SCALE GENOMIC DNA]</scope>
    <source>
        <strain evidence="1 2">DZQ7</strain>
    </source>
</reference>
<dbReference type="Proteomes" id="UP000036061">
    <property type="component" value="Chromosome"/>
</dbReference>
<dbReference type="AlphaFoldDB" id="A0A2Z4MK88"/>
<sequence>MTMKETDLIAPLVKTYSKMGYRAFAEVQLSSRWIDIFLVNEATNVTVAIELKLTDWKKAYKQAKVYPIAADYVYVGMPEQYVHRALDHCDYFENVGIGLLSINGKAVEVFEAQKSSILVEDVKKGIIENLNPEMEVILDDDGFLTKTFYPCGRFK</sequence>
<organism evidence="1 2">
    <name type="scientific">Brevibacillus brevis</name>
    <name type="common">Bacillus brevis</name>
    <dbReference type="NCBI Taxonomy" id="1393"/>
    <lineage>
        <taxon>Bacteria</taxon>
        <taxon>Bacillati</taxon>
        <taxon>Bacillota</taxon>
        <taxon>Bacilli</taxon>
        <taxon>Bacillales</taxon>
        <taxon>Paenibacillaceae</taxon>
        <taxon>Brevibacillus</taxon>
    </lineage>
</organism>
<proteinExistence type="predicted"/>
<protein>
    <submittedName>
        <fullName evidence="1">Uncharacterized protein</fullName>
    </submittedName>
</protein>
<evidence type="ECO:0000313" key="1">
    <source>
        <dbReference type="EMBL" id="AWX56898.1"/>
    </source>
</evidence>
<accession>A0A2Z4MK88</accession>
<gene>
    <name evidence="1" type="ORF">AB432_018415</name>
</gene>
<evidence type="ECO:0000313" key="2">
    <source>
        <dbReference type="Proteomes" id="UP000036061"/>
    </source>
</evidence>